<dbReference type="EMBL" id="UEGS01000001">
    <property type="protein sequence ID" value="SRX80630.1"/>
    <property type="molecule type" value="Genomic_DNA"/>
</dbReference>
<sequence>MPPSPHAGSFHGETQFAIPPAELTAPITPRRQKFYRYPLGARVAAVRDGIQSMRSRRYIAAFAASADGRRSLQIFNALYDQQHGQTGVIVCNGPSLNKTDLSPLANVPYILMNRGYLLADRLPAPPIALCVSAPLVLEQYGNEIAGLETNLFLSAEHRQHMARTDRVAYTAMDLRWQFATRIGSSLFPGYTVTFLALQLAYHFGWTKVLIIGMDHRYSEGGNPRVIATTQGSDPNHFDPNYFGHGSKWAWPALQMNDHSYKLARHAYESVGRRVIDCTVDGACDVFTKGDFAKEAVNLPSA</sequence>
<gene>
    <name evidence="1" type="ORF">MPP7335_02374</name>
</gene>
<evidence type="ECO:0008006" key="3">
    <source>
        <dbReference type="Google" id="ProtNLM"/>
    </source>
</evidence>
<protein>
    <recommendedName>
        <fullName evidence="3">DUF115 domain-containing protein</fullName>
    </recommendedName>
</protein>
<proteinExistence type="predicted"/>
<accession>A0A375YHQ2</accession>
<evidence type="ECO:0000313" key="2">
    <source>
        <dbReference type="Proteomes" id="UP000252008"/>
    </source>
</evidence>
<dbReference type="AlphaFoldDB" id="A0A375YHQ2"/>
<keyword evidence="2" id="KW-1185">Reference proteome</keyword>
<dbReference type="Proteomes" id="UP000252008">
    <property type="component" value="Unassembled WGS sequence"/>
</dbReference>
<evidence type="ECO:0000313" key="1">
    <source>
        <dbReference type="EMBL" id="SRX80630.1"/>
    </source>
</evidence>
<reference evidence="1 2" key="1">
    <citation type="submission" date="2018-05" db="EMBL/GenBank/DDBJ databases">
        <authorList>
            <consortium name="IHU Genomes"/>
        </authorList>
    </citation>
    <scope>NUCLEOTIDE SEQUENCE [LARGE SCALE GENOMIC DNA]</scope>
    <source>
        <strain evidence="1 2">P7335</strain>
    </source>
</reference>
<organism evidence="1 2">
    <name type="scientific">Mycolicibacterium parafortuitum</name>
    <name type="common">Mycobacterium parafortuitum</name>
    <dbReference type="NCBI Taxonomy" id="39692"/>
    <lineage>
        <taxon>Bacteria</taxon>
        <taxon>Bacillati</taxon>
        <taxon>Actinomycetota</taxon>
        <taxon>Actinomycetes</taxon>
        <taxon>Mycobacteriales</taxon>
        <taxon>Mycobacteriaceae</taxon>
        <taxon>Mycolicibacterium</taxon>
    </lineage>
</organism>
<dbReference type="RefSeq" id="WP_133057217.1">
    <property type="nucleotide sequence ID" value="NZ_MVID01000006.1"/>
</dbReference>
<name>A0A375YHQ2_MYCPF</name>